<feature type="domain" description="HTH araC/xylS-type" evidence="6">
    <location>
        <begin position="164"/>
        <end position="261"/>
    </location>
</feature>
<gene>
    <name evidence="7" type="ORF">LZ012_10785</name>
</gene>
<dbReference type="InterPro" id="IPR020449">
    <property type="entry name" value="Tscrpt_reg_AraC-type_HTH"/>
</dbReference>
<evidence type="ECO:0000313" key="7">
    <source>
        <dbReference type="EMBL" id="MCG2577479.1"/>
    </source>
</evidence>
<dbReference type="Pfam" id="PF12833">
    <property type="entry name" value="HTH_18"/>
    <property type="match status" value="1"/>
</dbReference>
<dbReference type="Proteomes" id="UP001165384">
    <property type="component" value="Unassembled WGS sequence"/>
</dbReference>
<protein>
    <submittedName>
        <fullName evidence="7">Helix-turn-helix transcriptional regulator</fullName>
    </submittedName>
</protein>
<evidence type="ECO:0000256" key="3">
    <source>
        <dbReference type="ARBA" id="ARBA00023159"/>
    </source>
</evidence>
<dbReference type="Gene3D" id="2.60.120.10">
    <property type="entry name" value="Jelly Rolls"/>
    <property type="match status" value="1"/>
</dbReference>
<dbReference type="InterPro" id="IPR009057">
    <property type="entry name" value="Homeodomain-like_sf"/>
</dbReference>
<dbReference type="CDD" id="cd06124">
    <property type="entry name" value="cupin_NimR-like_N"/>
    <property type="match status" value="1"/>
</dbReference>
<evidence type="ECO:0000256" key="2">
    <source>
        <dbReference type="ARBA" id="ARBA00023125"/>
    </source>
</evidence>
<dbReference type="Gene3D" id="1.10.10.60">
    <property type="entry name" value="Homeodomain-like"/>
    <property type="match status" value="1"/>
</dbReference>
<dbReference type="InterPro" id="IPR003313">
    <property type="entry name" value="AraC-bd"/>
</dbReference>
<reference evidence="7" key="1">
    <citation type="submission" date="2022-01" db="EMBL/GenBank/DDBJ databases">
        <authorList>
            <person name="Jo J.-H."/>
            <person name="Im W.-T."/>
        </authorList>
    </citation>
    <scope>NUCLEOTIDE SEQUENCE</scope>
    <source>
        <strain evidence="7">XY25</strain>
    </source>
</reference>
<dbReference type="PROSITE" id="PS01124">
    <property type="entry name" value="HTH_ARAC_FAMILY_2"/>
    <property type="match status" value="1"/>
</dbReference>
<evidence type="ECO:0000256" key="1">
    <source>
        <dbReference type="ARBA" id="ARBA00023015"/>
    </source>
</evidence>
<accession>A0ABS9K331</accession>
<dbReference type="InterPro" id="IPR011051">
    <property type="entry name" value="RmlC_Cupin_sf"/>
</dbReference>
<dbReference type="InterPro" id="IPR018062">
    <property type="entry name" value="HTH_AraC-typ_CS"/>
</dbReference>
<dbReference type="InterPro" id="IPR014710">
    <property type="entry name" value="RmlC-like_jellyroll"/>
</dbReference>
<feature type="region of interest" description="Disordered" evidence="5">
    <location>
        <begin position="258"/>
        <end position="282"/>
    </location>
</feature>
<dbReference type="SUPFAM" id="SSF51182">
    <property type="entry name" value="RmlC-like cupins"/>
    <property type="match status" value="1"/>
</dbReference>
<dbReference type="EMBL" id="JAKLTN010000002">
    <property type="protein sequence ID" value="MCG2577479.1"/>
    <property type="molecule type" value="Genomic_DNA"/>
</dbReference>
<dbReference type="RefSeq" id="WP_275710613.1">
    <property type="nucleotide sequence ID" value="NZ_JAKLTN010000002.1"/>
</dbReference>
<keyword evidence="4" id="KW-0804">Transcription</keyword>
<dbReference type="PANTHER" id="PTHR11019">
    <property type="entry name" value="HTH-TYPE TRANSCRIPTIONAL REGULATOR NIMR"/>
    <property type="match status" value="1"/>
</dbReference>
<evidence type="ECO:0000256" key="4">
    <source>
        <dbReference type="ARBA" id="ARBA00023163"/>
    </source>
</evidence>
<organism evidence="7 8">
    <name type="scientific">Dechloromonas hankyongensis</name>
    <dbReference type="NCBI Taxonomy" id="2908002"/>
    <lineage>
        <taxon>Bacteria</taxon>
        <taxon>Pseudomonadati</taxon>
        <taxon>Pseudomonadota</taxon>
        <taxon>Betaproteobacteria</taxon>
        <taxon>Rhodocyclales</taxon>
        <taxon>Azonexaceae</taxon>
        <taxon>Dechloromonas</taxon>
    </lineage>
</organism>
<keyword evidence="2" id="KW-0238">DNA-binding</keyword>
<proteinExistence type="predicted"/>
<name>A0ABS9K331_9RHOO</name>
<dbReference type="SUPFAM" id="SSF46689">
    <property type="entry name" value="Homeodomain-like"/>
    <property type="match status" value="1"/>
</dbReference>
<evidence type="ECO:0000313" key="8">
    <source>
        <dbReference type="Proteomes" id="UP001165384"/>
    </source>
</evidence>
<dbReference type="PROSITE" id="PS00041">
    <property type="entry name" value="HTH_ARAC_FAMILY_1"/>
    <property type="match status" value="1"/>
</dbReference>
<evidence type="ECO:0000259" key="6">
    <source>
        <dbReference type="PROSITE" id="PS01124"/>
    </source>
</evidence>
<dbReference type="SMART" id="SM00342">
    <property type="entry name" value="HTH_ARAC"/>
    <property type="match status" value="1"/>
</dbReference>
<keyword evidence="8" id="KW-1185">Reference proteome</keyword>
<keyword evidence="1" id="KW-0805">Transcription regulation</keyword>
<keyword evidence="3" id="KW-0010">Activator</keyword>
<dbReference type="PRINTS" id="PR00032">
    <property type="entry name" value="HTHARAC"/>
</dbReference>
<evidence type="ECO:0000256" key="5">
    <source>
        <dbReference type="SAM" id="MobiDB-lite"/>
    </source>
</evidence>
<sequence>MPTSLPYDPVPRRAPTLAEPLTVNLRQPPPDVHVPLHSHDWAQLAYPLRGAIRVSAAGMSWLTPAFRAVWIPPGIEHEVLMLGQVELRTVYVAREVAPLPLAACTVIEVSDLMRSLIEALSRVGREVPLDAERRDLMIRLLLAEMRRAPTLSLGLPLPRDRRLQALCHALMENPASPLALGEWAVRVGASERTLARLFRDELQMSFGAWRQQLRLAGALDMIGRGRPLGEVAAELGYASQAAFSAMFKRAFGVPPGRFMQSRRGGGDQPASGSRSSEAELMQ</sequence>
<comment type="caution">
    <text evidence="7">The sequence shown here is derived from an EMBL/GenBank/DDBJ whole genome shotgun (WGS) entry which is preliminary data.</text>
</comment>
<dbReference type="InterPro" id="IPR018060">
    <property type="entry name" value="HTH_AraC"/>
</dbReference>
<dbReference type="Pfam" id="PF02311">
    <property type="entry name" value="AraC_binding"/>
    <property type="match status" value="1"/>
</dbReference>
<dbReference type="PANTHER" id="PTHR11019:SF159">
    <property type="entry name" value="TRANSCRIPTIONAL REGULATOR-RELATED"/>
    <property type="match status" value="1"/>
</dbReference>